<dbReference type="OrthoDB" id="5638726at2"/>
<feature type="transmembrane region" description="Helical" evidence="6">
    <location>
        <begin position="222"/>
        <end position="240"/>
    </location>
</feature>
<evidence type="ECO:0000256" key="6">
    <source>
        <dbReference type="SAM" id="Phobius"/>
    </source>
</evidence>
<dbReference type="AlphaFoldDB" id="A0A1G6RA26"/>
<evidence type="ECO:0000256" key="3">
    <source>
        <dbReference type="ARBA" id="ARBA00022692"/>
    </source>
</evidence>
<protein>
    <submittedName>
        <fullName evidence="7">L-lysine exporter family protein LysE/ArgO</fullName>
    </submittedName>
</protein>
<reference evidence="8" key="1">
    <citation type="submission" date="2016-10" db="EMBL/GenBank/DDBJ databases">
        <authorList>
            <person name="Varghese N."/>
            <person name="Submissions S."/>
        </authorList>
    </citation>
    <scope>NUCLEOTIDE SEQUENCE [LARGE SCALE GENOMIC DNA]</scope>
    <source>
        <strain evidence="8">CGMCC 4.3516</strain>
    </source>
</reference>
<dbReference type="Pfam" id="PF01810">
    <property type="entry name" value="LysE"/>
    <property type="match status" value="1"/>
</dbReference>
<sequence length="247" mass="25684">MSVRKAFSSVKPARPDRTIPLGSTDAIDPLRGRLRRRGSGGARVTAAFLTGLALGFALIVPIGAQNVFVFGQGVALGMPRALWAVLGAGLCDTLLIVLGATGASALLDSVPGLRPAMLAAGALFLAYLGIRSLRATPAAIEDQSGDWSPALTMRRTAAVSLLNPHAILDTVGVLGAAITAQAAAARPAFAAGAVSASWMWFLLLAGAATAMRRVMTKARLVWFDRVSGVILLVFAVWLAVEFVQVLR</sequence>
<evidence type="ECO:0000256" key="4">
    <source>
        <dbReference type="ARBA" id="ARBA00022989"/>
    </source>
</evidence>
<keyword evidence="2" id="KW-1003">Cell membrane</keyword>
<dbReference type="GO" id="GO:0015171">
    <property type="term" value="F:amino acid transmembrane transporter activity"/>
    <property type="evidence" value="ECO:0007669"/>
    <property type="project" value="TreeGrafter"/>
</dbReference>
<comment type="subcellular location">
    <subcellularLocation>
        <location evidence="1">Cell membrane</location>
        <topology evidence="1">Multi-pass membrane protein</topology>
    </subcellularLocation>
</comment>
<accession>A0A1G6RA26</accession>
<proteinExistence type="predicted"/>
<organism evidence="7 8">
    <name type="scientific">Glycomyces harbinensis</name>
    <dbReference type="NCBI Taxonomy" id="58114"/>
    <lineage>
        <taxon>Bacteria</taxon>
        <taxon>Bacillati</taxon>
        <taxon>Actinomycetota</taxon>
        <taxon>Actinomycetes</taxon>
        <taxon>Glycomycetales</taxon>
        <taxon>Glycomycetaceae</taxon>
        <taxon>Glycomyces</taxon>
    </lineage>
</organism>
<feature type="transmembrane region" description="Helical" evidence="6">
    <location>
        <begin position="189"/>
        <end position="210"/>
    </location>
</feature>
<evidence type="ECO:0000256" key="1">
    <source>
        <dbReference type="ARBA" id="ARBA00004651"/>
    </source>
</evidence>
<feature type="transmembrane region" description="Helical" evidence="6">
    <location>
        <begin position="113"/>
        <end position="130"/>
    </location>
</feature>
<evidence type="ECO:0000313" key="7">
    <source>
        <dbReference type="EMBL" id="SDD01164.1"/>
    </source>
</evidence>
<dbReference type="STRING" id="58114.SAMN05216270_101373"/>
<dbReference type="GO" id="GO:0005886">
    <property type="term" value="C:plasma membrane"/>
    <property type="evidence" value="ECO:0007669"/>
    <property type="project" value="UniProtKB-SubCell"/>
</dbReference>
<dbReference type="InterPro" id="IPR001123">
    <property type="entry name" value="LeuE-type"/>
</dbReference>
<evidence type="ECO:0000256" key="2">
    <source>
        <dbReference type="ARBA" id="ARBA00022475"/>
    </source>
</evidence>
<name>A0A1G6RA26_9ACTN</name>
<feature type="transmembrane region" description="Helical" evidence="6">
    <location>
        <begin position="81"/>
        <end position="107"/>
    </location>
</feature>
<evidence type="ECO:0000256" key="5">
    <source>
        <dbReference type="ARBA" id="ARBA00023136"/>
    </source>
</evidence>
<feature type="transmembrane region" description="Helical" evidence="6">
    <location>
        <begin position="46"/>
        <end position="69"/>
    </location>
</feature>
<gene>
    <name evidence="7" type="ORF">SAMN05216270_101373</name>
</gene>
<keyword evidence="8" id="KW-1185">Reference proteome</keyword>
<keyword evidence="3 6" id="KW-0812">Transmembrane</keyword>
<evidence type="ECO:0000313" key="8">
    <source>
        <dbReference type="Proteomes" id="UP000198949"/>
    </source>
</evidence>
<feature type="transmembrane region" description="Helical" evidence="6">
    <location>
        <begin position="161"/>
        <end position="183"/>
    </location>
</feature>
<keyword evidence="5 6" id="KW-0472">Membrane</keyword>
<dbReference type="Proteomes" id="UP000198949">
    <property type="component" value="Unassembled WGS sequence"/>
</dbReference>
<dbReference type="PANTHER" id="PTHR30086">
    <property type="entry name" value="ARGININE EXPORTER PROTEIN ARGO"/>
    <property type="match status" value="1"/>
</dbReference>
<keyword evidence="4 6" id="KW-1133">Transmembrane helix</keyword>
<dbReference type="EMBL" id="FNAD01000001">
    <property type="protein sequence ID" value="SDD01164.1"/>
    <property type="molecule type" value="Genomic_DNA"/>
</dbReference>
<dbReference type="PANTHER" id="PTHR30086:SF20">
    <property type="entry name" value="ARGININE EXPORTER PROTEIN ARGO-RELATED"/>
    <property type="match status" value="1"/>
</dbReference>